<reference evidence="1 2" key="1">
    <citation type="journal article" date="2014" name="Genome Announc.">
        <title>Draft genome sequences of the altered schaedler flora, a defined bacterial community from gnotobiotic mice.</title>
        <authorList>
            <person name="Wannemuehler M.J."/>
            <person name="Overstreet A.M."/>
            <person name="Ward D.V."/>
            <person name="Phillips G.J."/>
        </authorList>
    </citation>
    <scope>NUCLEOTIDE SEQUENCE [LARGE SCALE GENOMIC DNA]</scope>
    <source>
        <strain evidence="1 2">ASF492</strain>
    </source>
</reference>
<dbReference type="HOGENOM" id="CLU_2934600_0_0_9"/>
<keyword evidence="2" id="KW-1185">Reference proteome</keyword>
<gene>
    <name evidence="1" type="ORF">C823_04976</name>
</gene>
<name>N2A826_9FIRM</name>
<protein>
    <submittedName>
        <fullName evidence="1">Uncharacterized protein</fullName>
    </submittedName>
</protein>
<evidence type="ECO:0000313" key="2">
    <source>
        <dbReference type="Proteomes" id="UP000012589"/>
    </source>
</evidence>
<dbReference type="OrthoDB" id="2062840at2"/>
<dbReference type="AlphaFoldDB" id="N2A826"/>
<dbReference type="PATRIC" id="fig|1235802.3.peg.5241"/>
<comment type="caution">
    <text evidence="1">The sequence shown here is derived from an EMBL/GenBank/DDBJ whole genome shotgun (WGS) entry which is preliminary data.</text>
</comment>
<evidence type="ECO:0000313" key="1">
    <source>
        <dbReference type="EMBL" id="EMZ20479.1"/>
    </source>
</evidence>
<proteinExistence type="predicted"/>
<sequence>MTRDCWNEFATSGRVSDYLKYREQECRSGQQSGAAVWIDEVANGTDDRTDRYGAVGNACR</sequence>
<dbReference type="Proteomes" id="UP000012589">
    <property type="component" value="Unassembled WGS sequence"/>
</dbReference>
<organism evidence="1 2">
    <name type="scientific">Eubacterium plexicaudatum ASF492</name>
    <dbReference type="NCBI Taxonomy" id="1235802"/>
    <lineage>
        <taxon>Bacteria</taxon>
        <taxon>Bacillati</taxon>
        <taxon>Bacillota</taxon>
        <taxon>Clostridia</taxon>
        <taxon>Eubacteriales</taxon>
        <taxon>Eubacteriaceae</taxon>
        <taxon>Eubacterium</taxon>
    </lineage>
</organism>
<accession>N2A826</accession>
<dbReference type="STRING" id="1235802.C823_04976"/>
<dbReference type="EMBL" id="AQFT01000143">
    <property type="protein sequence ID" value="EMZ20479.1"/>
    <property type="molecule type" value="Genomic_DNA"/>
</dbReference>